<dbReference type="AlphaFoldDB" id="A0A8J3FEK7"/>
<dbReference type="EMBL" id="BMQC01000002">
    <property type="protein sequence ID" value="GGK17359.1"/>
    <property type="molecule type" value="Genomic_DNA"/>
</dbReference>
<keyword evidence="3" id="KW-1185">Reference proteome</keyword>
<evidence type="ECO:0000313" key="3">
    <source>
        <dbReference type="Proteomes" id="UP000662200"/>
    </source>
</evidence>
<comment type="caution">
    <text evidence="2">The sequence shown here is derived from an EMBL/GenBank/DDBJ whole genome shotgun (WGS) entry which is preliminary data.</text>
</comment>
<reference evidence="2" key="2">
    <citation type="submission" date="2020-09" db="EMBL/GenBank/DDBJ databases">
        <authorList>
            <person name="Sun Q."/>
            <person name="Ohkuma M."/>
        </authorList>
    </citation>
    <scope>NUCLEOTIDE SEQUENCE</scope>
    <source>
        <strain evidence="2">JCM 3091</strain>
    </source>
</reference>
<reference evidence="2" key="1">
    <citation type="journal article" date="2014" name="Int. J. Syst. Evol. Microbiol.">
        <title>Complete genome sequence of Corynebacterium casei LMG S-19264T (=DSM 44701T), isolated from a smear-ripened cheese.</title>
        <authorList>
            <consortium name="US DOE Joint Genome Institute (JGI-PGF)"/>
            <person name="Walter F."/>
            <person name="Albersmeier A."/>
            <person name="Kalinowski J."/>
            <person name="Ruckert C."/>
        </authorList>
    </citation>
    <scope>NUCLEOTIDE SEQUENCE</scope>
    <source>
        <strain evidence="2">JCM 3091</strain>
    </source>
</reference>
<dbReference type="Proteomes" id="UP000662200">
    <property type="component" value="Unassembled WGS sequence"/>
</dbReference>
<proteinExistence type="predicted"/>
<feature type="domain" description="DUF2087" evidence="1">
    <location>
        <begin position="117"/>
        <end position="183"/>
    </location>
</feature>
<sequence>MLRGGPRRDRFAGVKADALCGLLAESDRLAVFAAVVLGARSPGEVAQATGLPGRTVVVALGRLEQGGLLSVTDGGLRAADHAFRDAVRAGAADGSPAPLDPDPGRDTVLRTFLSDGRITQLPAAHAKRRIILEHVAVTFEPGVRYPERAVDALLRVFHDDYATLRRSLIDEGLLTRDQGVYWRTGGPVEVE</sequence>
<dbReference type="SUPFAM" id="SSF46785">
    <property type="entry name" value="Winged helix' DNA-binding domain"/>
    <property type="match status" value="1"/>
</dbReference>
<protein>
    <recommendedName>
        <fullName evidence="1">DUF2087 domain-containing protein</fullName>
    </recommendedName>
</protein>
<accession>A0A8J3FEK7</accession>
<dbReference type="Pfam" id="PF09860">
    <property type="entry name" value="DUF2087"/>
    <property type="match status" value="1"/>
</dbReference>
<dbReference type="InterPro" id="IPR036390">
    <property type="entry name" value="WH_DNA-bd_sf"/>
</dbReference>
<organism evidence="2 3">
    <name type="scientific">Pilimelia terevasa</name>
    <dbReference type="NCBI Taxonomy" id="53372"/>
    <lineage>
        <taxon>Bacteria</taxon>
        <taxon>Bacillati</taxon>
        <taxon>Actinomycetota</taxon>
        <taxon>Actinomycetes</taxon>
        <taxon>Micromonosporales</taxon>
        <taxon>Micromonosporaceae</taxon>
        <taxon>Pilimelia</taxon>
    </lineage>
</organism>
<dbReference type="InterPro" id="IPR018656">
    <property type="entry name" value="DUF2087"/>
</dbReference>
<gene>
    <name evidence="2" type="ORF">GCM10010124_07380</name>
</gene>
<name>A0A8J3FEK7_9ACTN</name>
<evidence type="ECO:0000313" key="2">
    <source>
        <dbReference type="EMBL" id="GGK17359.1"/>
    </source>
</evidence>
<evidence type="ECO:0000259" key="1">
    <source>
        <dbReference type="Pfam" id="PF09860"/>
    </source>
</evidence>